<feature type="compositionally biased region" description="Basic and acidic residues" evidence="3">
    <location>
        <begin position="1"/>
        <end position="12"/>
    </location>
</feature>
<dbReference type="AlphaFoldDB" id="A0A6V7UHZ9"/>
<dbReference type="GO" id="GO:0030246">
    <property type="term" value="F:carbohydrate binding"/>
    <property type="evidence" value="ECO:0007669"/>
    <property type="project" value="UniProtKB-UniRule"/>
</dbReference>
<proteinExistence type="predicted"/>
<dbReference type="InterPro" id="IPR013320">
    <property type="entry name" value="ConA-like_dom_sf"/>
</dbReference>
<protein>
    <recommendedName>
        <fullName evidence="2">Galectin</fullName>
    </recommendedName>
</protein>
<evidence type="ECO:0000256" key="3">
    <source>
        <dbReference type="SAM" id="MobiDB-lite"/>
    </source>
</evidence>
<sequence>MLGKNESHDNKEGWGINQTHKNPIGHTDVPVTIQIIANDNYFDISINKATDFIHYNYRIPPWAINYAMVGCIYKPCPVVSTPYSSANTNPSCIRKNYYEE</sequence>
<dbReference type="InterPro" id="IPR001079">
    <property type="entry name" value="Galectin_CRD"/>
</dbReference>
<evidence type="ECO:0000256" key="1">
    <source>
        <dbReference type="ARBA" id="ARBA00022734"/>
    </source>
</evidence>
<gene>
    <name evidence="5" type="ORF">MENT_LOCUS13063</name>
</gene>
<organism evidence="5 6">
    <name type="scientific">Meloidogyne enterolobii</name>
    <name type="common">Root-knot nematode worm</name>
    <name type="synonym">Meloidogyne mayaguensis</name>
    <dbReference type="NCBI Taxonomy" id="390850"/>
    <lineage>
        <taxon>Eukaryota</taxon>
        <taxon>Metazoa</taxon>
        <taxon>Ecdysozoa</taxon>
        <taxon>Nematoda</taxon>
        <taxon>Chromadorea</taxon>
        <taxon>Rhabditida</taxon>
        <taxon>Tylenchina</taxon>
        <taxon>Tylenchomorpha</taxon>
        <taxon>Tylenchoidea</taxon>
        <taxon>Meloidogynidae</taxon>
        <taxon>Meloidogyninae</taxon>
        <taxon>Meloidogyne</taxon>
    </lineage>
</organism>
<dbReference type="EMBL" id="CAJEWN010000069">
    <property type="protein sequence ID" value="CAD2158235.1"/>
    <property type="molecule type" value="Genomic_DNA"/>
</dbReference>
<reference evidence="5 6" key="1">
    <citation type="submission" date="2020-08" db="EMBL/GenBank/DDBJ databases">
        <authorList>
            <person name="Koutsovoulos G."/>
            <person name="Danchin GJ E."/>
        </authorList>
    </citation>
    <scope>NUCLEOTIDE SEQUENCE [LARGE SCALE GENOMIC DNA]</scope>
</reference>
<dbReference type="SUPFAM" id="SSF49899">
    <property type="entry name" value="Concanavalin A-like lectins/glucanases"/>
    <property type="match status" value="1"/>
</dbReference>
<comment type="caution">
    <text evidence="5">The sequence shown here is derived from an EMBL/GenBank/DDBJ whole genome shotgun (WGS) entry which is preliminary data.</text>
</comment>
<keyword evidence="1 2" id="KW-0430">Lectin</keyword>
<name>A0A6V7UHZ9_MELEN</name>
<accession>A0A6V7UHZ9</accession>
<feature type="region of interest" description="Disordered" evidence="3">
    <location>
        <begin position="1"/>
        <end position="24"/>
    </location>
</feature>
<evidence type="ECO:0000313" key="6">
    <source>
        <dbReference type="Proteomes" id="UP000580250"/>
    </source>
</evidence>
<feature type="domain" description="Galectin" evidence="4">
    <location>
        <begin position="1"/>
        <end position="84"/>
    </location>
</feature>
<evidence type="ECO:0000313" key="5">
    <source>
        <dbReference type="EMBL" id="CAD2158235.1"/>
    </source>
</evidence>
<dbReference type="Pfam" id="PF00337">
    <property type="entry name" value="Gal-bind_lectin"/>
    <property type="match status" value="1"/>
</dbReference>
<evidence type="ECO:0000259" key="4">
    <source>
        <dbReference type="PROSITE" id="PS51304"/>
    </source>
</evidence>
<dbReference type="PROSITE" id="PS51304">
    <property type="entry name" value="GALECTIN"/>
    <property type="match status" value="1"/>
</dbReference>
<dbReference type="Proteomes" id="UP000580250">
    <property type="component" value="Unassembled WGS sequence"/>
</dbReference>
<evidence type="ECO:0000256" key="2">
    <source>
        <dbReference type="RuleBase" id="RU102079"/>
    </source>
</evidence>
<dbReference type="Gene3D" id="2.60.120.200">
    <property type="match status" value="1"/>
</dbReference>